<protein>
    <submittedName>
        <fullName evidence="1">Uncharacterized protein</fullName>
    </submittedName>
</protein>
<gene>
    <name evidence="1" type="ORF">V6M85_04360</name>
</gene>
<keyword evidence="2" id="KW-1185">Reference proteome</keyword>
<dbReference type="AlphaFoldDB" id="A0AAX4L3V4"/>
<dbReference type="RefSeq" id="WP_338603457.1">
    <property type="nucleotide sequence ID" value="NZ_CP146016.1"/>
</dbReference>
<sequence length="79" mass="8855">MEELDLTKAGTGCGADSPAIRLLRFWLEVGGNKEVKVIAIKGSQESQVEMWLNMMSEKGVKLINKIDEKDKIVYTIFLP</sequence>
<proteinExistence type="predicted"/>
<reference evidence="1 2" key="1">
    <citation type="submission" date="2024-02" db="EMBL/GenBank/DDBJ databases">
        <title>STSV induces naive adaptation in Sulfolobus.</title>
        <authorList>
            <person name="Xiang X."/>
            <person name="Song M."/>
        </authorList>
    </citation>
    <scope>NUCLEOTIDE SEQUENCE [LARGE SCALE GENOMIC DNA]</scope>
    <source>
        <strain evidence="1 2">RT2</strain>
    </source>
</reference>
<name>A0AAX4L3V4_9CREN</name>
<dbReference type="Proteomes" id="UP001432202">
    <property type="component" value="Chromosome"/>
</dbReference>
<dbReference type="GeneID" id="89335974"/>
<dbReference type="EMBL" id="CP146016">
    <property type="protein sequence ID" value="WWQ61317.1"/>
    <property type="molecule type" value="Genomic_DNA"/>
</dbReference>
<evidence type="ECO:0000313" key="2">
    <source>
        <dbReference type="Proteomes" id="UP001432202"/>
    </source>
</evidence>
<evidence type="ECO:0000313" key="1">
    <source>
        <dbReference type="EMBL" id="WWQ61317.1"/>
    </source>
</evidence>
<organism evidence="1 2">
    <name type="scientific">Sulfolobus tengchongensis</name>
    <dbReference type="NCBI Taxonomy" id="207809"/>
    <lineage>
        <taxon>Archaea</taxon>
        <taxon>Thermoproteota</taxon>
        <taxon>Thermoprotei</taxon>
        <taxon>Sulfolobales</taxon>
        <taxon>Sulfolobaceae</taxon>
        <taxon>Sulfolobus</taxon>
    </lineage>
</organism>
<accession>A0AAX4L3V4</accession>